<comment type="caution">
    <text evidence="2">The sequence shown here is derived from an EMBL/GenBank/DDBJ whole genome shotgun (WGS) entry which is preliminary data.</text>
</comment>
<evidence type="ECO:0000313" key="3">
    <source>
        <dbReference type="Proteomes" id="UP000031977"/>
    </source>
</evidence>
<keyword evidence="3" id="KW-1185">Reference proteome</keyword>
<name>A0A0C3E6B2_9VIBR</name>
<dbReference type="RefSeq" id="WP_041156479.1">
    <property type="nucleotide sequence ID" value="NZ_CBCRVP010000006.1"/>
</dbReference>
<dbReference type="CDD" id="cd09030">
    <property type="entry name" value="DUF1425"/>
    <property type="match status" value="1"/>
</dbReference>
<keyword evidence="2" id="KW-0449">Lipoprotein</keyword>
<dbReference type="EMBL" id="JXOK01000063">
    <property type="protein sequence ID" value="KIN09928.1"/>
    <property type="molecule type" value="Genomic_DNA"/>
</dbReference>
<dbReference type="Gene3D" id="2.60.40.3230">
    <property type="match status" value="1"/>
</dbReference>
<dbReference type="InterPro" id="IPR038483">
    <property type="entry name" value="YcfL-like_sf"/>
</dbReference>
<keyword evidence="1" id="KW-0732">Signal</keyword>
<gene>
    <name evidence="2" type="ORF">SU60_16450</name>
</gene>
<organism evidence="2 3">
    <name type="scientific">Vibrio mytili</name>
    <dbReference type="NCBI Taxonomy" id="50718"/>
    <lineage>
        <taxon>Bacteria</taxon>
        <taxon>Pseudomonadati</taxon>
        <taxon>Pseudomonadota</taxon>
        <taxon>Gammaproteobacteria</taxon>
        <taxon>Vibrionales</taxon>
        <taxon>Vibrionaceae</taxon>
        <taxon>Vibrio</taxon>
    </lineage>
</organism>
<proteinExistence type="predicted"/>
<dbReference type="OrthoDB" id="5616034at2"/>
<dbReference type="Pfam" id="PF07233">
    <property type="entry name" value="DUF1425"/>
    <property type="match status" value="1"/>
</dbReference>
<dbReference type="PROSITE" id="PS51257">
    <property type="entry name" value="PROKAR_LIPOPROTEIN"/>
    <property type="match status" value="1"/>
</dbReference>
<dbReference type="AlphaFoldDB" id="A0A0C3E6B2"/>
<dbReference type="STRING" id="50718.SU60_16450"/>
<dbReference type="InterPro" id="IPR010824">
    <property type="entry name" value="DUF1425"/>
</dbReference>
<reference evidence="2 3" key="1">
    <citation type="submission" date="2015-01" db="EMBL/GenBank/DDBJ databases">
        <title>Draft genome of Vibrio mytili type strain CAIM 528.</title>
        <authorList>
            <person name="Gonzalez-Castillo A."/>
            <person name="Gomez-Gil B."/>
            <person name="Enciso-Ibarra J."/>
        </authorList>
    </citation>
    <scope>NUCLEOTIDE SEQUENCE [LARGE SCALE GENOMIC DNA]</scope>
    <source>
        <strain evidence="2 3">CAIM 528</strain>
    </source>
</reference>
<protein>
    <submittedName>
        <fullName evidence="2">YcfL protein: an outer membrane lipoprotein that is part of a salvage cluster</fullName>
    </submittedName>
</protein>
<sequence>MRAWLIGLMVIIGLAGCAANTAGVRIDGQTQQVFFNDDVLGSRLVVDNVSTTYVDDRARGVVQLSSQYKGDQQILYRFYWYDNTGLEVNTKPGPWRKMIVRGYESAILSEVTVNPNGTRFRVQIREATDN</sequence>
<evidence type="ECO:0000256" key="1">
    <source>
        <dbReference type="SAM" id="SignalP"/>
    </source>
</evidence>
<dbReference type="Proteomes" id="UP000031977">
    <property type="component" value="Unassembled WGS sequence"/>
</dbReference>
<feature type="signal peptide" evidence="1">
    <location>
        <begin position="1"/>
        <end position="18"/>
    </location>
</feature>
<feature type="chain" id="PRO_5002163937" evidence="1">
    <location>
        <begin position="19"/>
        <end position="130"/>
    </location>
</feature>
<accession>A0A0C3E6B2</accession>
<evidence type="ECO:0000313" key="2">
    <source>
        <dbReference type="EMBL" id="KIN09928.1"/>
    </source>
</evidence>